<dbReference type="RefSeq" id="WP_202953943.1">
    <property type="nucleotide sequence ID" value="NZ_JAPCID010000075.1"/>
</dbReference>
<feature type="domain" description="Cyclic nucleotide-binding" evidence="2">
    <location>
        <begin position="24"/>
        <end position="134"/>
    </location>
</feature>
<dbReference type="InterPro" id="IPR014710">
    <property type="entry name" value="RmlC-like_jellyroll"/>
</dbReference>
<dbReference type="SMART" id="SM00100">
    <property type="entry name" value="cNMP"/>
    <property type="match status" value="1"/>
</dbReference>
<comment type="caution">
    <text evidence="3">The sequence shown here is derived from an EMBL/GenBank/DDBJ whole genome shotgun (WGS) entry which is preliminary data.</text>
</comment>
<proteinExistence type="predicted"/>
<sequence length="151" mass="16322">MDTTGFFDYPTEPTAPAEHGLPGFLSDRGDEDWAMVLDHTETRLFVPGEIVLKQGERDRALYLLVMGWVKAPSGVVHPITTLGEAAFLDGAPRAVSIEAMSEGEMLRLSFDGFEALAARNPALGRDILLDVGRILSARLHALGDQTAGWTG</sequence>
<evidence type="ECO:0000256" key="1">
    <source>
        <dbReference type="SAM" id="MobiDB-lite"/>
    </source>
</evidence>
<gene>
    <name evidence="3" type="ORF">OJ962_31930</name>
</gene>
<dbReference type="Gene3D" id="2.60.120.10">
    <property type="entry name" value="Jelly Rolls"/>
    <property type="match status" value="1"/>
</dbReference>
<feature type="region of interest" description="Disordered" evidence="1">
    <location>
        <begin position="1"/>
        <end position="23"/>
    </location>
</feature>
<dbReference type="Pfam" id="PF00027">
    <property type="entry name" value="cNMP_binding"/>
    <property type="match status" value="1"/>
</dbReference>
<dbReference type="EMBL" id="JAPCID010000075">
    <property type="protein sequence ID" value="MDA0142137.1"/>
    <property type="molecule type" value="Genomic_DNA"/>
</dbReference>
<dbReference type="InterPro" id="IPR018490">
    <property type="entry name" value="cNMP-bd_dom_sf"/>
</dbReference>
<accession>A0ABT4RU73</accession>
<evidence type="ECO:0000313" key="3">
    <source>
        <dbReference type="EMBL" id="MDA0142137.1"/>
    </source>
</evidence>
<evidence type="ECO:0000313" key="4">
    <source>
        <dbReference type="Proteomes" id="UP001147700"/>
    </source>
</evidence>
<protein>
    <submittedName>
        <fullName evidence="3">Cyclic nucleotide-binding domain-containing protein</fullName>
    </submittedName>
</protein>
<evidence type="ECO:0000259" key="2">
    <source>
        <dbReference type="PROSITE" id="PS50042"/>
    </source>
</evidence>
<keyword evidence="4" id="KW-1185">Reference proteome</keyword>
<dbReference type="SUPFAM" id="SSF51206">
    <property type="entry name" value="cAMP-binding domain-like"/>
    <property type="match status" value="1"/>
</dbReference>
<dbReference type="InterPro" id="IPR000595">
    <property type="entry name" value="cNMP-bd_dom"/>
</dbReference>
<reference evidence="3" key="1">
    <citation type="submission" date="2022-10" db="EMBL/GenBank/DDBJ databases">
        <title>The WGS of Solirubrobacter sp. CPCC 204708.</title>
        <authorList>
            <person name="Jiang Z."/>
        </authorList>
    </citation>
    <scope>NUCLEOTIDE SEQUENCE</scope>
    <source>
        <strain evidence="3">CPCC 204708</strain>
    </source>
</reference>
<organism evidence="3 4">
    <name type="scientific">Solirubrobacter deserti</name>
    <dbReference type="NCBI Taxonomy" id="2282478"/>
    <lineage>
        <taxon>Bacteria</taxon>
        <taxon>Bacillati</taxon>
        <taxon>Actinomycetota</taxon>
        <taxon>Thermoleophilia</taxon>
        <taxon>Solirubrobacterales</taxon>
        <taxon>Solirubrobacteraceae</taxon>
        <taxon>Solirubrobacter</taxon>
    </lineage>
</organism>
<dbReference type="PROSITE" id="PS50042">
    <property type="entry name" value="CNMP_BINDING_3"/>
    <property type="match status" value="1"/>
</dbReference>
<name>A0ABT4RU73_9ACTN</name>
<dbReference type="Proteomes" id="UP001147700">
    <property type="component" value="Unassembled WGS sequence"/>
</dbReference>
<dbReference type="CDD" id="cd00038">
    <property type="entry name" value="CAP_ED"/>
    <property type="match status" value="1"/>
</dbReference>